<keyword evidence="4" id="KW-1185">Reference proteome</keyword>
<proteinExistence type="predicted"/>
<evidence type="ECO:0000256" key="1">
    <source>
        <dbReference type="SAM" id="MobiDB-lite"/>
    </source>
</evidence>
<dbReference type="EMBL" id="BTGU01000028">
    <property type="protein sequence ID" value="GMN48612.1"/>
    <property type="molecule type" value="Genomic_DNA"/>
</dbReference>
<organism evidence="3 4">
    <name type="scientific">Ficus carica</name>
    <name type="common">Common fig</name>
    <dbReference type="NCBI Taxonomy" id="3494"/>
    <lineage>
        <taxon>Eukaryota</taxon>
        <taxon>Viridiplantae</taxon>
        <taxon>Streptophyta</taxon>
        <taxon>Embryophyta</taxon>
        <taxon>Tracheophyta</taxon>
        <taxon>Spermatophyta</taxon>
        <taxon>Magnoliopsida</taxon>
        <taxon>eudicotyledons</taxon>
        <taxon>Gunneridae</taxon>
        <taxon>Pentapetalae</taxon>
        <taxon>rosids</taxon>
        <taxon>fabids</taxon>
        <taxon>Rosales</taxon>
        <taxon>Moraceae</taxon>
        <taxon>Ficeae</taxon>
        <taxon>Ficus</taxon>
    </lineage>
</organism>
<dbReference type="InterPro" id="IPR007321">
    <property type="entry name" value="Transposase_28"/>
</dbReference>
<feature type="domain" description="Transposase (putative) gypsy type" evidence="2">
    <location>
        <begin position="123"/>
        <end position="186"/>
    </location>
</feature>
<evidence type="ECO:0000313" key="3">
    <source>
        <dbReference type="EMBL" id="GMN48612.1"/>
    </source>
</evidence>
<sequence>MSTDSNDSSSNDEELASTTRRLRFKHEFQHSRRGAGTSNEASERSRPVSTSGAEVLSIPPIARLTKPPHRLSIESFLRTSNPRSILTKEDLSDIRGRYGFPNEVQLRLPFQDERADTVSEGWICMYTIYFKCGLRLPLPPLLIQCMHHYQLAIPQLMPNGMRVFLGLIVLAGEAGVDVMTQIFYKLMISFVKNHSYVINLVSLGFTKTGHMRERHLMLVAWMSHPPSLAPWQAKACTPKHQGRPPQGTNTWIHFGEQHGLVLLTWQAHALPKPHHDRPLEEATPLGLALMNPHPRLPSLASLASQGLHTSP</sequence>
<evidence type="ECO:0000313" key="4">
    <source>
        <dbReference type="Proteomes" id="UP001187192"/>
    </source>
</evidence>
<name>A0AA88DB31_FICCA</name>
<evidence type="ECO:0000259" key="2">
    <source>
        <dbReference type="Pfam" id="PF04195"/>
    </source>
</evidence>
<accession>A0AA88DB31</accession>
<comment type="caution">
    <text evidence="3">The sequence shown here is derived from an EMBL/GenBank/DDBJ whole genome shotgun (WGS) entry which is preliminary data.</text>
</comment>
<feature type="region of interest" description="Disordered" evidence="1">
    <location>
        <begin position="1"/>
        <end position="53"/>
    </location>
</feature>
<reference evidence="3" key="1">
    <citation type="submission" date="2023-07" db="EMBL/GenBank/DDBJ databases">
        <title>draft genome sequence of fig (Ficus carica).</title>
        <authorList>
            <person name="Takahashi T."/>
            <person name="Nishimura K."/>
        </authorList>
    </citation>
    <scope>NUCLEOTIDE SEQUENCE</scope>
</reference>
<dbReference type="Pfam" id="PF04195">
    <property type="entry name" value="Transposase_28"/>
    <property type="match status" value="1"/>
</dbReference>
<dbReference type="AlphaFoldDB" id="A0AA88DB31"/>
<gene>
    <name evidence="3" type="ORF">TIFTF001_017774</name>
</gene>
<protein>
    <recommendedName>
        <fullName evidence="2">Transposase (putative) gypsy type domain-containing protein</fullName>
    </recommendedName>
</protein>
<dbReference type="Proteomes" id="UP001187192">
    <property type="component" value="Unassembled WGS sequence"/>
</dbReference>